<gene>
    <name evidence="1" type="ORF">VR7878_00425</name>
</gene>
<dbReference type="AlphaFoldDB" id="A0A1R4LB57"/>
<sequence>MTISEQINTLIKLDETFIALRITDQDTEEKEILSNMPDNYKEIYYSNHYNEIDDTFDFTEANSEIINYPNSEGNYSSDYIRIMESHGYYNLASFTVKGTKKLSCIVTIPRKPHDPQNAFNMIKQDLVNDIEKIIANLSKIATVSDFNFSTITNVNQ</sequence>
<reference evidence="2" key="1">
    <citation type="submission" date="2017-02" db="EMBL/GenBank/DDBJ databases">
        <authorList>
            <person name="Rodrigo-Torres L."/>
            <person name="Arahal R.D."/>
            <person name="Lucena T."/>
        </authorList>
    </citation>
    <scope>NUCLEOTIDE SEQUENCE [LARGE SCALE GENOMIC DNA]</scope>
    <source>
        <strain evidence="2">CECT 7878</strain>
    </source>
</reference>
<dbReference type="OrthoDB" id="5870797at2"/>
<name>A0A1R4LB57_VIBR1</name>
<accession>A0A1R4LB57</accession>
<dbReference type="Proteomes" id="UP000188276">
    <property type="component" value="Unassembled WGS sequence"/>
</dbReference>
<keyword evidence="2" id="KW-1185">Reference proteome</keyword>
<evidence type="ECO:0000313" key="1">
    <source>
        <dbReference type="EMBL" id="SJN53649.1"/>
    </source>
</evidence>
<organism evidence="1 2">
    <name type="scientific">Vibrio ruber (strain DSM 16370 / JCM 11486 / BCRC 17186 / CECT 7878 / LMG 23124 / VR1)</name>
    <dbReference type="NCBI Taxonomy" id="1123498"/>
    <lineage>
        <taxon>Bacteria</taxon>
        <taxon>Pseudomonadati</taxon>
        <taxon>Pseudomonadota</taxon>
        <taxon>Gammaproteobacteria</taxon>
        <taxon>Vibrionales</taxon>
        <taxon>Vibrionaceae</taxon>
        <taxon>Vibrio</taxon>
    </lineage>
</organism>
<dbReference type="EMBL" id="FULE01000008">
    <property type="protein sequence ID" value="SJN53649.1"/>
    <property type="molecule type" value="Genomic_DNA"/>
</dbReference>
<protein>
    <submittedName>
        <fullName evidence="1">Uncharacterized protein</fullName>
    </submittedName>
</protein>
<evidence type="ECO:0000313" key="2">
    <source>
        <dbReference type="Proteomes" id="UP000188276"/>
    </source>
</evidence>
<proteinExistence type="predicted"/>
<dbReference type="RefSeq" id="WP_077332990.1">
    <property type="nucleotide sequence ID" value="NZ_FULE01000008.1"/>
</dbReference>